<dbReference type="PANTHER" id="PTHR21198">
    <property type="entry name" value="GLUTAMATE RACEMASE"/>
    <property type="match status" value="1"/>
</dbReference>
<reference evidence="3 4" key="1">
    <citation type="submission" date="2018-01" db="EMBL/GenBank/DDBJ databases">
        <title>Complete genome sequence of Flavivirga eckloniae ECD14 isolated from seaweed Ecklonia cava.</title>
        <authorList>
            <person name="Lee J.H."/>
            <person name="Baik K.S."/>
            <person name="Seong C.N."/>
        </authorList>
    </citation>
    <scope>NUCLEOTIDE SEQUENCE [LARGE SCALE GENOMIC DNA]</scope>
    <source>
        <strain evidence="3 4">ECD14</strain>
    </source>
</reference>
<dbReference type="NCBIfam" id="TIGR00035">
    <property type="entry name" value="asp_race"/>
    <property type="match status" value="1"/>
</dbReference>
<dbReference type="Pfam" id="PF01177">
    <property type="entry name" value="Asp_Glu_race"/>
    <property type="match status" value="1"/>
</dbReference>
<gene>
    <name evidence="3" type="ORF">C1H87_00950</name>
</gene>
<protein>
    <submittedName>
        <fullName evidence="3">Aspartate racemase</fullName>
    </submittedName>
</protein>
<dbReference type="PANTHER" id="PTHR21198:SF7">
    <property type="entry name" value="ASPARTATE-GLUTAMATE RACEMASE FAMILY"/>
    <property type="match status" value="1"/>
</dbReference>
<dbReference type="InterPro" id="IPR004380">
    <property type="entry name" value="Asp_race"/>
</dbReference>
<dbReference type="Proteomes" id="UP000235826">
    <property type="component" value="Chromosome"/>
</dbReference>
<dbReference type="AlphaFoldDB" id="A0A2K9PK01"/>
<evidence type="ECO:0000313" key="4">
    <source>
        <dbReference type="Proteomes" id="UP000235826"/>
    </source>
</evidence>
<comment type="similarity">
    <text evidence="1">Belongs to the aspartate/glutamate racemases family.</text>
</comment>
<dbReference type="InterPro" id="IPR015942">
    <property type="entry name" value="Asp/Glu/hydantoin_racemase"/>
</dbReference>
<evidence type="ECO:0000256" key="1">
    <source>
        <dbReference type="ARBA" id="ARBA00007847"/>
    </source>
</evidence>
<dbReference type="InterPro" id="IPR033134">
    <property type="entry name" value="Asp/Glu_racemase_AS_2"/>
</dbReference>
<dbReference type="PROSITE" id="PS00924">
    <property type="entry name" value="ASP_GLU_RACEMASE_2"/>
    <property type="match status" value="1"/>
</dbReference>
<dbReference type="EMBL" id="CP025791">
    <property type="protein sequence ID" value="AUP77362.1"/>
    <property type="molecule type" value="Genomic_DNA"/>
</dbReference>
<organism evidence="3 4">
    <name type="scientific">Flavivirga eckloniae</name>
    <dbReference type="NCBI Taxonomy" id="1803846"/>
    <lineage>
        <taxon>Bacteria</taxon>
        <taxon>Pseudomonadati</taxon>
        <taxon>Bacteroidota</taxon>
        <taxon>Flavobacteriia</taxon>
        <taxon>Flavobacteriales</taxon>
        <taxon>Flavobacteriaceae</taxon>
        <taxon>Flavivirga</taxon>
    </lineage>
</organism>
<dbReference type="SUPFAM" id="SSF53681">
    <property type="entry name" value="Aspartate/glutamate racemase"/>
    <property type="match status" value="2"/>
</dbReference>
<dbReference type="RefSeq" id="WP_102754022.1">
    <property type="nucleotide sequence ID" value="NZ_CP025791.1"/>
</dbReference>
<sequence length="234" mass="26058">MKHQTKTIGLIGGMGWESSKLYYERINKKMNTILGGSHSAKIIMVSVDFAEIEKHTVANDWKAIGKIVVKSAQQLEKAGADMVLLCTNLIHIVSNQINKNISIPFLHIAEATGEAIQQKGLKRILLLGTKDTMEKDFYTKILEDTYRLKVVIPNVEDRGSIHNIIYSELLKGVFSKESKNTMLEIIKKGQLDSVEGVILGCTELSMLIKENDVSIPTFDTGDIHVDKAVMMSII</sequence>
<dbReference type="GO" id="GO:0047661">
    <property type="term" value="F:amino-acid racemase activity"/>
    <property type="evidence" value="ECO:0007669"/>
    <property type="project" value="InterPro"/>
</dbReference>
<evidence type="ECO:0000256" key="2">
    <source>
        <dbReference type="ARBA" id="ARBA00023235"/>
    </source>
</evidence>
<dbReference type="InterPro" id="IPR001920">
    <property type="entry name" value="Asp/Glu_race"/>
</dbReference>
<dbReference type="KEGG" id="fek:C1H87_00950"/>
<evidence type="ECO:0000313" key="3">
    <source>
        <dbReference type="EMBL" id="AUP77362.1"/>
    </source>
</evidence>
<keyword evidence="4" id="KW-1185">Reference proteome</keyword>
<proteinExistence type="inferred from homology"/>
<dbReference type="OrthoDB" id="9803739at2"/>
<accession>A0A2K9PK01</accession>
<keyword evidence="2" id="KW-0413">Isomerase</keyword>
<name>A0A2K9PK01_9FLAO</name>
<dbReference type="Gene3D" id="3.40.50.1860">
    <property type="match status" value="2"/>
</dbReference>